<protein>
    <recommendedName>
        <fullName evidence="1">Uroporphyrinogen decarboxylase (URO-D) domain-containing protein</fullName>
    </recommendedName>
</protein>
<feature type="domain" description="Uroporphyrinogen decarboxylase (URO-D)" evidence="1">
    <location>
        <begin position="474"/>
        <end position="804"/>
    </location>
</feature>
<dbReference type="PANTHER" id="PTHR47099:SF1">
    <property type="entry name" value="METHYLCOBAMIDE:COM METHYLTRANSFERASE MTBA"/>
    <property type="match status" value="1"/>
</dbReference>
<name>A0A7C6EK51_UNCW3</name>
<evidence type="ECO:0000313" key="2">
    <source>
        <dbReference type="EMBL" id="HHS63547.1"/>
    </source>
</evidence>
<dbReference type="AlphaFoldDB" id="A0A7C6EK51"/>
<comment type="caution">
    <text evidence="2">The sequence shown here is derived from an EMBL/GenBank/DDBJ whole genome shotgun (WGS) entry which is preliminary data.</text>
</comment>
<dbReference type="Pfam" id="PF06050">
    <property type="entry name" value="HGD-D"/>
    <property type="match status" value="1"/>
</dbReference>
<dbReference type="Gene3D" id="3.20.20.210">
    <property type="match status" value="1"/>
</dbReference>
<dbReference type="SUPFAM" id="SSF51726">
    <property type="entry name" value="UROD/MetE-like"/>
    <property type="match status" value="1"/>
</dbReference>
<sequence>MKKTRKIIPKKIDLNTWSRQFEDIPIEVIKKYKYYNNEEWGIYLSPPATFMVYGARELKRLKFDNSFEALRMWGFVFNETERLFRARQINKKIIATMGDLGTIPVLVLSFPDCIPFYPECLWWAPFFKESTELLDTASKLGLPEATCFSRVVVSAFYKKSYFPKPDLIIASTGASCDDYSCVMQNVEDMGYDVMWMEIPYRRTLEFLLNKPKPQDLGQTGQGLIYLKNLEDYLVKEYQRIWQALFKLTGVNNPHRLVETIRKVNKLRSLVAEIKRMNAEAEIAPLPALELMTIEFGNLYGYADFDEWVDIVQAIYDMVKERVKKGVGILKKDAIPIAWVTPSADPYLLDLVEDLGCRVVETEYVINQGMVQIEENIEPIHALARSFINASLIGSTEERVRSIKEKIAKKIIKGVLITNMLGASHCAMETRLIERLLSDVPVLSIDVPAPFGINQQIKTRIEAFGDDKMKDILTPRERFGMLVIDEKPDRCPVIPLITSHAATVAGIKLKRYYISGERMAKAQIIAYEIYQHDAISIFSEVGIIAEAMGSEFYYPDNDLPVLKNPVLKNNLNDRLIIPNPKKDGRLPVYLDAIKYAYKAIGDIVPVLAYVPAPFTTGMHLLPPEKFLIDTLRNPQEIRMILDFVLEATIKFCYEIINAGALPLIVDPLASGSVISPAVYKEIALIYEKSLIDYLHRYDFDVILHICGDTTTIIDNLLYTSADLISLDRVNMMKAMEKLSGKMRLIGNFETGSLLFSDPEEVYRATATMVEQLKFARKGYIASTGCEVPIRAERENVEAFIKAAKEKGWYWV</sequence>
<dbReference type="InterPro" id="IPR038071">
    <property type="entry name" value="UROD/MetE-like_sf"/>
</dbReference>
<dbReference type="InterPro" id="IPR052024">
    <property type="entry name" value="Methanogen_methyltrans"/>
</dbReference>
<gene>
    <name evidence="2" type="ORF">ENV70_08080</name>
</gene>
<accession>A0A7C6EK51</accession>
<dbReference type="GO" id="GO:0006779">
    <property type="term" value="P:porphyrin-containing compound biosynthetic process"/>
    <property type="evidence" value="ECO:0007669"/>
    <property type="project" value="InterPro"/>
</dbReference>
<organism evidence="2">
    <name type="scientific">candidate division WOR-3 bacterium</name>
    <dbReference type="NCBI Taxonomy" id="2052148"/>
    <lineage>
        <taxon>Bacteria</taxon>
        <taxon>Bacteria division WOR-3</taxon>
    </lineage>
</organism>
<proteinExistence type="predicted"/>
<dbReference type="CDD" id="cd03465">
    <property type="entry name" value="URO-D_like"/>
    <property type="match status" value="1"/>
</dbReference>
<dbReference type="EMBL" id="DTHJ01000174">
    <property type="protein sequence ID" value="HHS63547.1"/>
    <property type="molecule type" value="Genomic_DNA"/>
</dbReference>
<dbReference type="GO" id="GO:0004853">
    <property type="term" value="F:uroporphyrinogen decarboxylase activity"/>
    <property type="evidence" value="ECO:0007669"/>
    <property type="project" value="InterPro"/>
</dbReference>
<dbReference type="Pfam" id="PF01208">
    <property type="entry name" value="URO-D"/>
    <property type="match status" value="1"/>
</dbReference>
<dbReference type="Gene3D" id="3.40.50.11900">
    <property type="match status" value="1"/>
</dbReference>
<dbReference type="InterPro" id="IPR000257">
    <property type="entry name" value="Uroporphyrinogen_deCOase"/>
</dbReference>
<reference evidence="2" key="1">
    <citation type="journal article" date="2020" name="mSystems">
        <title>Genome- and Community-Level Interaction Insights into Carbon Utilization and Element Cycling Functions of Hydrothermarchaeota in Hydrothermal Sediment.</title>
        <authorList>
            <person name="Zhou Z."/>
            <person name="Liu Y."/>
            <person name="Xu W."/>
            <person name="Pan J."/>
            <person name="Luo Z.H."/>
            <person name="Li M."/>
        </authorList>
    </citation>
    <scope>NUCLEOTIDE SEQUENCE [LARGE SCALE GENOMIC DNA]</scope>
    <source>
        <strain evidence="2">SpSt-783</strain>
    </source>
</reference>
<evidence type="ECO:0000259" key="1">
    <source>
        <dbReference type="Pfam" id="PF01208"/>
    </source>
</evidence>
<dbReference type="InterPro" id="IPR010327">
    <property type="entry name" value="FldB/FldC_alpha/beta"/>
</dbReference>
<dbReference type="PANTHER" id="PTHR47099">
    <property type="entry name" value="METHYLCOBAMIDE:COM METHYLTRANSFERASE MTBA"/>
    <property type="match status" value="1"/>
</dbReference>